<dbReference type="PANTHER" id="PTHR43806:SF11">
    <property type="entry name" value="CEREVISIN-RELATED"/>
    <property type="match status" value="1"/>
</dbReference>
<keyword evidence="3" id="KW-0378">Hydrolase</keyword>
<dbReference type="InterPro" id="IPR034074">
    <property type="entry name" value="Y4bN_pept_dom"/>
</dbReference>
<dbReference type="InterPro" id="IPR000209">
    <property type="entry name" value="Peptidase_S8/S53_dom"/>
</dbReference>
<comment type="caution">
    <text evidence="6">The sequence shown here is derived from an EMBL/GenBank/DDBJ whole genome shotgun (WGS) entry which is preliminary data.</text>
</comment>
<evidence type="ECO:0000259" key="5">
    <source>
        <dbReference type="Pfam" id="PF00082"/>
    </source>
</evidence>
<proteinExistence type="inferred from homology"/>
<accession>A0ABW2KYI4</accession>
<dbReference type="EMBL" id="JBHTCM010000027">
    <property type="protein sequence ID" value="MFC7335133.1"/>
    <property type="molecule type" value="Genomic_DNA"/>
</dbReference>
<dbReference type="Pfam" id="PF00082">
    <property type="entry name" value="Peptidase_S8"/>
    <property type="match status" value="1"/>
</dbReference>
<keyword evidence="7" id="KW-1185">Reference proteome</keyword>
<evidence type="ECO:0000256" key="3">
    <source>
        <dbReference type="ARBA" id="ARBA00022801"/>
    </source>
</evidence>
<feature type="non-terminal residue" evidence="6">
    <location>
        <position position="1"/>
    </location>
</feature>
<keyword evidence="4" id="KW-0720">Serine protease</keyword>
<name>A0ABW2KYI4_9PROT</name>
<protein>
    <submittedName>
        <fullName evidence="6">S8 family peptidase</fullName>
    </submittedName>
</protein>
<dbReference type="SUPFAM" id="SSF52743">
    <property type="entry name" value="Subtilisin-like"/>
    <property type="match status" value="1"/>
</dbReference>
<dbReference type="InterPro" id="IPR050131">
    <property type="entry name" value="Peptidase_S8_subtilisin-like"/>
</dbReference>
<reference evidence="7" key="1">
    <citation type="journal article" date="2019" name="Int. J. Syst. Evol. Microbiol.">
        <title>The Global Catalogue of Microorganisms (GCM) 10K type strain sequencing project: providing services to taxonomists for standard genome sequencing and annotation.</title>
        <authorList>
            <consortium name="The Broad Institute Genomics Platform"/>
            <consortium name="The Broad Institute Genome Sequencing Center for Infectious Disease"/>
            <person name="Wu L."/>
            <person name="Ma J."/>
        </authorList>
    </citation>
    <scope>NUCLEOTIDE SEQUENCE [LARGE SCALE GENOMIC DNA]</scope>
    <source>
        <strain evidence="7">CGMCC 1.16275</strain>
    </source>
</reference>
<feature type="domain" description="Peptidase S8/S53" evidence="5">
    <location>
        <begin position="269"/>
        <end position="620"/>
    </location>
</feature>
<comment type="similarity">
    <text evidence="1">Belongs to the peptidase S8 family.</text>
</comment>
<evidence type="ECO:0000313" key="7">
    <source>
        <dbReference type="Proteomes" id="UP001596456"/>
    </source>
</evidence>
<evidence type="ECO:0000256" key="2">
    <source>
        <dbReference type="ARBA" id="ARBA00022670"/>
    </source>
</evidence>
<organism evidence="6 7">
    <name type="scientific">Rhodocista pekingensis</name>
    <dbReference type="NCBI Taxonomy" id="201185"/>
    <lineage>
        <taxon>Bacteria</taxon>
        <taxon>Pseudomonadati</taxon>
        <taxon>Pseudomonadota</taxon>
        <taxon>Alphaproteobacteria</taxon>
        <taxon>Rhodospirillales</taxon>
        <taxon>Azospirillaceae</taxon>
        <taxon>Rhodocista</taxon>
    </lineage>
</organism>
<dbReference type="CDD" id="cd04847">
    <property type="entry name" value="Peptidases_S8_Subtilisin_like_2"/>
    <property type="match status" value="1"/>
</dbReference>
<dbReference type="InterPro" id="IPR036852">
    <property type="entry name" value="Peptidase_S8/S53_dom_sf"/>
</dbReference>
<dbReference type="Proteomes" id="UP001596456">
    <property type="component" value="Unassembled WGS sequence"/>
</dbReference>
<sequence length="822" mass="89939">SETLNQPTAAVASPFMGPSPKFDRLRDLLQRPGSALELRADPEALAPECLLVFKVKGVISDFARAVNSIPGLELVDEQELEGEDGETPVAYLMVPDQRALQNILSLWQRWLGGQDLGAGNAPWRNLFGLLTEIRRWGPEDRVDKEDRAFLLQELQDAGADGTRIHLEVELVYRQRPGGAEEIEGRFRESLAARNIRIVDAPDPIRDIAYHALLVEAPASEVRALLEQRDGSLVHALEVMHIRPQSLGAAIRTEDIEAEIIAESPPPDRSPILALMDGATVSAHPLLNGRTRVEDVHDLDSTDRTPVERREHGTAMASLIIHGDLNSPGTAPLPRQICTVPVMQWNGAEEELPAGRLIVDLVYRAVLHLRSLTDADILIVNFSLGNLRRPFHGRVSPWARLLDWLAWEHGILFVVSAGNDGRFIPVTGYTTGNALEDDTTAERPKAVLRGIDAAKADRRIISPAETINGITVGALNRDAVPATTPNTARRAFHPYASLTMANPSSRLGPGFANAVKPDILAPGGREHLRVSTPDGRIGAEPIRMTRAFGLKVAAPPRLGTDLNATGASGNTSGATALASRTAHRIHDALEEAYGERFMMLPRRQRALILKALLVHPARWNQAVEAFIREVVGPADGRQYVRRKDNIRRYLGYGAVDEDTAVACAADRATFWATGTIGAEQSMKVEVPIPACIGGEARPHSLSATVAWFAPIRPGSQRYRAVRLKLLEPEGRTGLRVEARNQAQPDQNQSHRGTVISRVWSGDEAPVVTANMTCPIIIQREPDMAGFEDEEIPFGLAVTLEMQGVVEIYEQVRQRLGLRLPVGT</sequence>
<dbReference type="PANTHER" id="PTHR43806">
    <property type="entry name" value="PEPTIDASE S8"/>
    <property type="match status" value="1"/>
</dbReference>
<evidence type="ECO:0000256" key="4">
    <source>
        <dbReference type="ARBA" id="ARBA00022825"/>
    </source>
</evidence>
<keyword evidence="2" id="KW-0645">Protease</keyword>
<dbReference type="Gene3D" id="3.40.50.200">
    <property type="entry name" value="Peptidase S8/S53 domain"/>
    <property type="match status" value="1"/>
</dbReference>
<gene>
    <name evidence="6" type="ORF">ACFQPS_18340</name>
</gene>
<evidence type="ECO:0000313" key="6">
    <source>
        <dbReference type="EMBL" id="MFC7335133.1"/>
    </source>
</evidence>
<dbReference type="RefSeq" id="WP_377360671.1">
    <property type="nucleotide sequence ID" value="NZ_JBHTCM010000027.1"/>
</dbReference>
<evidence type="ECO:0000256" key="1">
    <source>
        <dbReference type="ARBA" id="ARBA00011073"/>
    </source>
</evidence>